<accession>A0A4Y6EE47</accession>
<dbReference type="GeneID" id="55618038"/>
<sequence>MIEWCEYVWYASGEKYRCTQIKGHEPKNVHTSEGGQLHVEHDTPSE</sequence>
<feature type="region of interest" description="Disordered" evidence="1">
    <location>
        <begin position="25"/>
        <end position="46"/>
    </location>
</feature>
<evidence type="ECO:0000313" key="3">
    <source>
        <dbReference type="Proteomes" id="UP000318861"/>
    </source>
</evidence>
<evidence type="ECO:0000313" key="2">
    <source>
        <dbReference type="EMBL" id="QDF16966.1"/>
    </source>
</evidence>
<name>A0A4Y6EE47_9CAUD</name>
<proteinExistence type="predicted"/>
<dbReference type="RefSeq" id="YP_009847641.1">
    <property type="nucleotide sequence ID" value="NC_048777.1"/>
</dbReference>
<reference evidence="2 3" key="1">
    <citation type="submission" date="2019-05" db="EMBL/GenBank/DDBJ databases">
        <authorList>
            <person name="Baumgardner C.A."/>
            <person name="Folse N.B."/>
            <person name="Neri L.M."/>
            <person name="Renaud V.D."/>
            <person name="Wallen J.R."/>
            <person name="Bintz B.J."/>
            <person name="Gainey M.D."/>
            <person name="Garlena R.A."/>
            <person name="Russell D.A."/>
            <person name="Pope W.H."/>
            <person name="Jacobs-Sera D."/>
            <person name="Hatfull G.F."/>
        </authorList>
    </citation>
    <scope>NUCLEOTIDE SEQUENCE [LARGE SCALE GENOMIC DNA]</scope>
</reference>
<gene>
    <name evidence="2" type="primary">13</name>
    <name evidence="2" type="ORF">SEA_TINYTIMOTHY_13</name>
</gene>
<protein>
    <submittedName>
        <fullName evidence="2">Uncharacterized protein</fullName>
    </submittedName>
</protein>
<keyword evidence="3" id="KW-1185">Reference proteome</keyword>
<dbReference type="Proteomes" id="UP000318861">
    <property type="component" value="Segment"/>
</dbReference>
<dbReference type="KEGG" id="vg:55618038"/>
<organism evidence="2 3">
    <name type="scientific">Microbacterium phage TinyTimothy</name>
    <dbReference type="NCBI Taxonomy" id="2583039"/>
    <lineage>
        <taxon>Viruses</taxon>
        <taxon>Duplodnaviria</taxon>
        <taxon>Heunggongvirae</taxon>
        <taxon>Uroviricota</taxon>
        <taxon>Caudoviricetes</taxon>
        <taxon>Eekayvirinae</taxon>
        <taxon>Tinytimothyvirus</taxon>
        <taxon>Tinytimothyvirus tinytimothy</taxon>
    </lineage>
</organism>
<dbReference type="EMBL" id="MK878904">
    <property type="protein sequence ID" value="QDF16966.1"/>
    <property type="molecule type" value="Genomic_DNA"/>
</dbReference>
<evidence type="ECO:0000256" key="1">
    <source>
        <dbReference type="SAM" id="MobiDB-lite"/>
    </source>
</evidence>